<protein>
    <submittedName>
        <fullName evidence="2">Uncharacterized protein</fullName>
    </submittedName>
</protein>
<dbReference type="EMBL" id="JAVHNS010000008">
    <property type="protein sequence ID" value="KAK6346171.1"/>
    <property type="molecule type" value="Genomic_DNA"/>
</dbReference>
<evidence type="ECO:0000313" key="3">
    <source>
        <dbReference type="Proteomes" id="UP001373714"/>
    </source>
</evidence>
<feature type="region of interest" description="Disordered" evidence="1">
    <location>
        <begin position="314"/>
        <end position="348"/>
    </location>
</feature>
<proteinExistence type="predicted"/>
<dbReference type="Proteomes" id="UP001373714">
    <property type="component" value="Unassembled WGS sequence"/>
</dbReference>
<keyword evidence="3" id="KW-1185">Reference proteome</keyword>
<sequence length="348" mass="38630">MRTLLTAAQVISLCFLEIILHLIPASAYEIGFIGYIEYPSLGLRSDHIDWVAVPPNSDPAICHHISPTWAGNVEYVFVKTTPMEEPVPLFIGLYGNNDRPNAGCIYSNLQIIIKWQPELIRQMQMANALNRNLNRWAVLIPNTNRTEMVDGVLGILENGYAGGHVAWRPSGWWEVDSDVNRVFNLDEIPEVFPTEDEFIDSDFESDYNYHVENANAEVVQNGPASPARTVSTEGSEQFDDQDINAPAQNIERPVSAMDRYRDLFQQLVDGVGLGVDLGAGIEALISLGADINIANPRPPRANLNPDNPILEANAAGEGGPVFRAMRELTDYSQDDWPWSPSDVPDESE</sequence>
<organism evidence="2 3">
    <name type="scientific">Orbilia blumenaviensis</name>
    <dbReference type="NCBI Taxonomy" id="1796055"/>
    <lineage>
        <taxon>Eukaryota</taxon>
        <taxon>Fungi</taxon>
        <taxon>Dikarya</taxon>
        <taxon>Ascomycota</taxon>
        <taxon>Pezizomycotina</taxon>
        <taxon>Orbiliomycetes</taxon>
        <taxon>Orbiliales</taxon>
        <taxon>Orbiliaceae</taxon>
        <taxon>Orbilia</taxon>
    </lineage>
</organism>
<accession>A0AAV9UNV1</accession>
<dbReference type="AlphaFoldDB" id="A0AAV9UNV1"/>
<evidence type="ECO:0000256" key="1">
    <source>
        <dbReference type="SAM" id="MobiDB-lite"/>
    </source>
</evidence>
<comment type="caution">
    <text evidence="2">The sequence shown here is derived from an EMBL/GenBank/DDBJ whole genome shotgun (WGS) entry which is preliminary data.</text>
</comment>
<reference evidence="2 3" key="1">
    <citation type="submission" date="2019-10" db="EMBL/GenBank/DDBJ databases">
        <authorList>
            <person name="Palmer J.M."/>
        </authorList>
    </citation>
    <scope>NUCLEOTIDE SEQUENCE [LARGE SCALE GENOMIC DNA]</scope>
    <source>
        <strain evidence="2 3">TWF730</strain>
    </source>
</reference>
<name>A0AAV9UNV1_9PEZI</name>
<gene>
    <name evidence="2" type="ORF">TWF730_010501</name>
</gene>
<evidence type="ECO:0000313" key="2">
    <source>
        <dbReference type="EMBL" id="KAK6346171.1"/>
    </source>
</evidence>